<dbReference type="eggNOG" id="COG4591">
    <property type="taxonomic scope" value="Bacteria"/>
</dbReference>
<feature type="transmembrane region" description="Helical" evidence="7">
    <location>
        <begin position="252"/>
        <end position="277"/>
    </location>
</feature>
<evidence type="ECO:0008006" key="12">
    <source>
        <dbReference type="Google" id="ProtNLM"/>
    </source>
</evidence>
<feature type="transmembrane region" description="Helical" evidence="7">
    <location>
        <begin position="487"/>
        <end position="506"/>
    </location>
</feature>
<proteinExistence type="inferred from homology"/>
<feature type="transmembrane region" description="Helical" evidence="7">
    <location>
        <begin position="711"/>
        <end position="739"/>
    </location>
</feature>
<dbReference type="PANTHER" id="PTHR30572">
    <property type="entry name" value="MEMBRANE COMPONENT OF TRANSPORTER-RELATED"/>
    <property type="match status" value="1"/>
</dbReference>
<feature type="domain" description="MacB-like periplasmic core" evidence="9">
    <location>
        <begin position="482"/>
        <end position="684"/>
    </location>
</feature>
<keyword evidence="5 7" id="KW-0472">Membrane</keyword>
<evidence type="ECO:0000256" key="5">
    <source>
        <dbReference type="ARBA" id="ARBA00023136"/>
    </source>
</evidence>
<dbReference type="OrthoDB" id="9780560at2"/>
<dbReference type="Pfam" id="PF02687">
    <property type="entry name" value="FtsX"/>
    <property type="match status" value="2"/>
</dbReference>
<keyword evidence="3 7" id="KW-0812">Transmembrane</keyword>
<evidence type="ECO:0000256" key="4">
    <source>
        <dbReference type="ARBA" id="ARBA00022989"/>
    </source>
</evidence>
<comment type="subcellular location">
    <subcellularLocation>
        <location evidence="1">Cell membrane</location>
        <topology evidence="1">Multi-pass membrane protein</topology>
    </subcellularLocation>
</comment>
<evidence type="ECO:0000256" key="1">
    <source>
        <dbReference type="ARBA" id="ARBA00004651"/>
    </source>
</evidence>
<name>D1A531_THECD</name>
<dbReference type="eggNOG" id="COG3127">
    <property type="taxonomic scope" value="Bacteria"/>
</dbReference>
<feature type="domain" description="MacB-like periplasmic core" evidence="9">
    <location>
        <begin position="17"/>
        <end position="174"/>
    </location>
</feature>
<dbReference type="GO" id="GO:0005886">
    <property type="term" value="C:plasma membrane"/>
    <property type="evidence" value="ECO:0007669"/>
    <property type="project" value="UniProtKB-SubCell"/>
</dbReference>
<dbReference type="HOGENOM" id="CLU_012341_1_0_11"/>
<feature type="domain" description="ABC3 transporter permease C-terminal" evidence="8">
    <location>
        <begin position="718"/>
        <end position="831"/>
    </location>
</feature>
<dbReference type="Pfam" id="PF12704">
    <property type="entry name" value="MacB_PCD"/>
    <property type="match status" value="2"/>
</dbReference>
<dbReference type="PANTHER" id="PTHR30572:SF4">
    <property type="entry name" value="ABC TRANSPORTER PERMEASE YTRF"/>
    <property type="match status" value="1"/>
</dbReference>
<feature type="transmembrane region" description="Helical" evidence="7">
    <location>
        <begin position="342"/>
        <end position="367"/>
    </location>
</feature>
<evidence type="ECO:0000313" key="10">
    <source>
        <dbReference type="EMBL" id="ACZ00017.1"/>
    </source>
</evidence>
<evidence type="ECO:0000256" key="3">
    <source>
        <dbReference type="ARBA" id="ARBA00022692"/>
    </source>
</evidence>
<feature type="transmembrane region" description="Helical" evidence="7">
    <location>
        <begin position="400"/>
        <end position="420"/>
    </location>
</feature>
<feature type="transmembrane region" description="Helical" evidence="7">
    <location>
        <begin position="297"/>
        <end position="330"/>
    </location>
</feature>
<sequence length="839" mass="86433">MLRVCLAGLRVHRLRLVLTTVAVMLGVAFISGTFVLTDTMQAGIDKKFTASASKVDVAVLPKRGGEEMTQRTVAAVRAVPGVRQVHPMLRGEAVLIGKDGKAYGDMPPIALSVTTGPLQRYDILQGRAPAAPHEVVLDERTAKRNEFAVGAALTVLDAAGRERRFTLTGLADFGIDAEVGWRGGLGFTPEAIAAVTARPGLIEIDVLGDGDPAALRRAVAAAVGPGYDVVTARELGERLVQRAGADTGVIRIGLLLFGVVSMLVAALVIYNTFAILIAQRMRQTALLRCVGATRRQVFGGVLLESALVGLAGSLAGLVLGVALAGGLSALLGGTDAGVSADFFTVTPVAVAAGLTVGVVATVLAALLPARAATRVAPVAALRTEPEPGGGRFRLGLPRTIAAALLGGLGVAVALAGSLAMDKGESAMLTVAAGGALLFLGVVAVMPALVRPLGRMVGALPARLTGVPGRLAVANAHRTPRRTATTTIALTIGVGLMSLFAVVAASGRATALAMLERQFPVDFQVHTQFGTGEPDERMRLPADLAARLRERPDLAHVTELWRRQARLGGDPVAVGAVTRASLGDLVNPPVVSGSLDDLRPGTIAVHRSAAERRGLAVGRTVRLTVKGGTVPFTVVAVFDGETPLPPYLLPEADFAAHFGAQGPWMIYAKVRDGADPDRARQALEQATRHLPTVKVTSVAEAKDQFNRAIDTLLLVFGGLLGLAVIIALFGIANTLGLSVVERTRESALLRALGLTRGQLRLMLSVEAVIMAVIGALTGVVLGAAFGWAATGAMGESVVFALPYAQLAGLMALAAAAGLAAAVLPARRAAKASVVAALAHD</sequence>
<dbReference type="KEGG" id="tcu:Tcur_4489"/>
<dbReference type="InterPro" id="IPR025857">
    <property type="entry name" value="MacB_PCD"/>
</dbReference>
<dbReference type="GO" id="GO:0022857">
    <property type="term" value="F:transmembrane transporter activity"/>
    <property type="evidence" value="ECO:0007669"/>
    <property type="project" value="TreeGrafter"/>
</dbReference>
<organism evidence="10 11">
    <name type="scientific">Thermomonospora curvata (strain ATCC 19995 / DSM 43183 / JCM 3096 / KCTC 9072 / NBRC 15933 / NCIMB 10081 / Henssen B9)</name>
    <dbReference type="NCBI Taxonomy" id="471852"/>
    <lineage>
        <taxon>Bacteria</taxon>
        <taxon>Bacillati</taxon>
        <taxon>Actinomycetota</taxon>
        <taxon>Actinomycetes</taxon>
        <taxon>Streptosporangiales</taxon>
        <taxon>Thermomonosporaceae</taxon>
        <taxon>Thermomonospora</taxon>
    </lineage>
</organism>
<feature type="transmembrane region" description="Helical" evidence="7">
    <location>
        <begin position="760"/>
        <end position="787"/>
    </location>
</feature>
<keyword evidence="2" id="KW-1003">Cell membrane</keyword>
<evidence type="ECO:0000259" key="9">
    <source>
        <dbReference type="Pfam" id="PF12704"/>
    </source>
</evidence>
<reference evidence="10 11" key="1">
    <citation type="journal article" date="2011" name="Stand. Genomic Sci.">
        <title>Complete genome sequence of Thermomonospora curvata type strain (B9).</title>
        <authorList>
            <person name="Chertkov O."/>
            <person name="Sikorski J."/>
            <person name="Nolan M."/>
            <person name="Lapidus A."/>
            <person name="Lucas S."/>
            <person name="Del Rio T.G."/>
            <person name="Tice H."/>
            <person name="Cheng J.F."/>
            <person name="Goodwin L."/>
            <person name="Pitluck S."/>
            <person name="Liolios K."/>
            <person name="Ivanova N."/>
            <person name="Mavromatis K."/>
            <person name="Mikhailova N."/>
            <person name="Ovchinnikova G."/>
            <person name="Pati A."/>
            <person name="Chen A."/>
            <person name="Palaniappan K."/>
            <person name="Djao O.D."/>
            <person name="Land M."/>
            <person name="Hauser L."/>
            <person name="Chang Y.J."/>
            <person name="Jeffries C.D."/>
            <person name="Brettin T."/>
            <person name="Han C."/>
            <person name="Detter J.C."/>
            <person name="Rohde M."/>
            <person name="Goker M."/>
            <person name="Woyke T."/>
            <person name="Bristow J."/>
            <person name="Eisen J.A."/>
            <person name="Markowitz V."/>
            <person name="Hugenholtz P."/>
            <person name="Klenk H.P."/>
            <person name="Kyrpides N.C."/>
        </authorList>
    </citation>
    <scope>NUCLEOTIDE SEQUENCE [LARGE SCALE GENOMIC DNA]</scope>
    <source>
        <strain evidence="11">ATCC 19995 / DSM 43183 / JCM 3096 / KCTC 9072 / NBRC 15933 / NCIMB 10081 / Henssen B9</strain>
    </source>
</reference>
<dbReference type="InterPro" id="IPR003838">
    <property type="entry name" value="ABC3_permease_C"/>
</dbReference>
<feature type="transmembrane region" description="Helical" evidence="7">
    <location>
        <begin position="799"/>
        <end position="822"/>
    </location>
</feature>
<comment type="similarity">
    <text evidence="6">Belongs to the ABC-4 integral membrane protein family.</text>
</comment>
<feature type="transmembrane region" description="Helical" evidence="7">
    <location>
        <begin position="16"/>
        <end position="36"/>
    </location>
</feature>
<evidence type="ECO:0000313" key="11">
    <source>
        <dbReference type="Proteomes" id="UP000001918"/>
    </source>
</evidence>
<keyword evidence="11" id="KW-1185">Reference proteome</keyword>
<dbReference type="RefSeq" id="WP_012854799.1">
    <property type="nucleotide sequence ID" value="NC_013510.1"/>
</dbReference>
<dbReference type="EMBL" id="CP001738">
    <property type="protein sequence ID" value="ACZ00017.1"/>
    <property type="molecule type" value="Genomic_DNA"/>
</dbReference>
<feature type="transmembrane region" description="Helical" evidence="7">
    <location>
        <begin position="426"/>
        <end position="449"/>
    </location>
</feature>
<evidence type="ECO:0000256" key="2">
    <source>
        <dbReference type="ARBA" id="ARBA00022475"/>
    </source>
</evidence>
<keyword evidence="4 7" id="KW-1133">Transmembrane helix</keyword>
<evidence type="ECO:0000259" key="8">
    <source>
        <dbReference type="Pfam" id="PF02687"/>
    </source>
</evidence>
<evidence type="ECO:0000256" key="6">
    <source>
        <dbReference type="ARBA" id="ARBA00038076"/>
    </source>
</evidence>
<dbReference type="AlphaFoldDB" id="D1A531"/>
<evidence type="ECO:0000256" key="7">
    <source>
        <dbReference type="SAM" id="Phobius"/>
    </source>
</evidence>
<gene>
    <name evidence="10" type="ordered locus">Tcur_4489</name>
</gene>
<dbReference type="STRING" id="471852.Tcur_4489"/>
<dbReference type="InterPro" id="IPR050250">
    <property type="entry name" value="Macrolide_Exporter_MacB"/>
</dbReference>
<protein>
    <recommendedName>
        <fullName evidence="12">ABC3 transporter permease protein domain-containing protein</fullName>
    </recommendedName>
</protein>
<dbReference type="Proteomes" id="UP000001918">
    <property type="component" value="Chromosome"/>
</dbReference>
<accession>D1A531</accession>
<feature type="domain" description="ABC3 transporter permease C-terminal" evidence="8">
    <location>
        <begin position="256"/>
        <end position="375"/>
    </location>
</feature>